<sequence>MHPRSALLVLDLINDLVHPDGTLAASGPLAHATDRGVLDRAAVAVGRARAAGVPVIYVVIGFSPDLSDFPADSPLFGVVPDELVPRLGTWGTQVHDAVRPADGEPVVRKSRVSPFHGTELAELLEARGVDTLLLAGVTTDLVVLSTAREGHDRDYRIEVLEDATATADQELHEAALSVLRRTATITTVEQALPA</sequence>
<gene>
    <name evidence="3" type="ORF">F0L68_01390</name>
</gene>
<dbReference type="CDD" id="cd00431">
    <property type="entry name" value="cysteine_hydrolases"/>
    <property type="match status" value="1"/>
</dbReference>
<dbReference type="SUPFAM" id="SSF52499">
    <property type="entry name" value="Isochorismatase-like hydrolases"/>
    <property type="match status" value="1"/>
</dbReference>
<evidence type="ECO:0000256" key="1">
    <source>
        <dbReference type="ARBA" id="ARBA00022801"/>
    </source>
</evidence>
<dbReference type="GO" id="GO:0016787">
    <property type="term" value="F:hydrolase activity"/>
    <property type="evidence" value="ECO:0007669"/>
    <property type="project" value="UniProtKB-KW"/>
</dbReference>
<dbReference type="PANTHER" id="PTHR43540">
    <property type="entry name" value="PEROXYUREIDOACRYLATE/UREIDOACRYLATE AMIDOHYDROLASE-RELATED"/>
    <property type="match status" value="1"/>
</dbReference>
<dbReference type="InterPro" id="IPR000868">
    <property type="entry name" value="Isochorismatase-like_dom"/>
</dbReference>
<protein>
    <submittedName>
        <fullName evidence="3">Cysteine hydrolase</fullName>
    </submittedName>
</protein>
<reference evidence="3 4" key="2">
    <citation type="submission" date="2019-09" db="EMBL/GenBank/DDBJ databases">
        <authorList>
            <person name="Jin C."/>
        </authorList>
    </citation>
    <scope>NUCLEOTIDE SEQUENCE [LARGE SCALE GENOMIC DNA]</scope>
    <source>
        <strain evidence="3 4">AN110305</strain>
    </source>
</reference>
<evidence type="ECO:0000313" key="3">
    <source>
        <dbReference type="EMBL" id="KAA2266432.1"/>
    </source>
</evidence>
<keyword evidence="1 3" id="KW-0378">Hydrolase</keyword>
<accession>A0A5B2XU24</accession>
<feature type="domain" description="Isochorismatase-like" evidence="2">
    <location>
        <begin position="5"/>
        <end position="190"/>
    </location>
</feature>
<reference evidence="3 4" key="1">
    <citation type="submission" date="2019-09" db="EMBL/GenBank/DDBJ databases">
        <title>Goodfellowia gen. nov., a new genus of the Pseudonocardineae related to Actinoalloteichus, containing Goodfellowia coeruleoviolacea gen. nov., comb. nov. gen. nov., comb. nov.</title>
        <authorList>
            <person name="Labeda D."/>
        </authorList>
    </citation>
    <scope>NUCLEOTIDE SEQUENCE [LARGE SCALE GENOMIC DNA]</scope>
    <source>
        <strain evidence="3 4">AN110305</strain>
    </source>
</reference>
<dbReference type="Proteomes" id="UP000323454">
    <property type="component" value="Unassembled WGS sequence"/>
</dbReference>
<dbReference type="Gene3D" id="3.40.50.850">
    <property type="entry name" value="Isochorismatase-like"/>
    <property type="match status" value="1"/>
</dbReference>
<organism evidence="3 4">
    <name type="scientific">Solihabitans fulvus</name>
    <dbReference type="NCBI Taxonomy" id="1892852"/>
    <lineage>
        <taxon>Bacteria</taxon>
        <taxon>Bacillati</taxon>
        <taxon>Actinomycetota</taxon>
        <taxon>Actinomycetes</taxon>
        <taxon>Pseudonocardiales</taxon>
        <taxon>Pseudonocardiaceae</taxon>
        <taxon>Solihabitans</taxon>
    </lineage>
</organism>
<dbReference type="RefSeq" id="WP_149847538.1">
    <property type="nucleotide sequence ID" value="NZ_VUOB01000002.1"/>
</dbReference>
<dbReference type="InterPro" id="IPR036380">
    <property type="entry name" value="Isochorismatase-like_sf"/>
</dbReference>
<keyword evidence="4" id="KW-1185">Reference proteome</keyword>
<dbReference type="Pfam" id="PF00857">
    <property type="entry name" value="Isochorismatase"/>
    <property type="match status" value="1"/>
</dbReference>
<dbReference type="OrthoDB" id="9814140at2"/>
<proteinExistence type="predicted"/>
<evidence type="ECO:0000313" key="4">
    <source>
        <dbReference type="Proteomes" id="UP000323454"/>
    </source>
</evidence>
<dbReference type="InterPro" id="IPR050272">
    <property type="entry name" value="Isochorismatase-like_hydrls"/>
</dbReference>
<name>A0A5B2XU24_9PSEU</name>
<dbReference type="EMBL" id="VUOB01000002">
    <property type="protein sequence ID" value="KAA2266432.1"/>
    <property type="molecule type" value="Genomic_DNA"/>
</dbReference>
<comment type="caution">
    <text evidence="3">The sequence shown here is derived from an EMBL/GenBank/DDBJ whole genome shotgun (WGS) entry which is preliminary data.</text>
</comment>
<evidence type="ECO:0000259" key="2">
    <source>
        <dbReference type="Pfam" id="PF00857"/>
    </source>
</evidence>
<dbReference type="AlphaFoldDB" id="A0A5B2XU24"/>